<dbReference type="Proteomes" id="UP000214646">
    <property type="component" value="Unassembled WGS sequence"/>
</dbReference>
<comment type="caution">
    <text evidence="1">The sequence shown here is derived from an EMBL/GenBank/DDBJ whole genome shotgun (WGS) entry which is preliminary data.</text>
</comment>
<sequence>MKISLALWDLHAVDIPDDEMDHRETVGDVVRSMVAHAERQSCESPLTEDEALPKIRRLIADELQVSPEQVTVDALLFSAPLRLDSLGKFHR</sequence>
<evidence type="ECO:0000313" key="1">
    <source>
        <dbReference type="EMBL" id="OWK36072.1"/>
    </source>
</evidence>
<dbReference type="OrthoDB" id="9803943at2"/>
<reference evidence="2" key="1">
    <citation type="submission" date="2017-06" db="EMBL/GenBank/DDBJ databases">
        <title>Genome analysis of Fimbriiglobus ruber SP5, the first member of the order Planctomycetales with confirmed chitinolytic capability.</title>
        <authorList>
            <person name="Ravin N.V."/>
            <person name="Rakitin A.L."/>
            <person name="Ivanova A.A."/>
            <person name="Beletsky A.V."/>
            <person name="Kulichevskaya I.S."/>
            <person name="Mardanov A.V."/>
            <person name="Dedysh S.N."/>
        </authorList>
    </citation>
    <scope>NUCLEOTIDE SEQUENCE [LARGE SCALE GENOMIC DNA]</scope>
    <source>
        <strain evidence="2">SP5</strain>
    </source>
</reference>
<keyword evidence="2" id="KW-1185">Reference proteome</keyword>
<evidence type="ECO:0000313" key="2">
    <source>
        <dbReference type="Proteomes" id="UP000214646"/>
    </source>
</evidence>
<protein>
    <submittedName>
        <fullName evidence="1">Uncharacterized protein</fullName>
    </submittedName>
</protein>
<dbReference type="EMBL" id="NIDE01000017">
    <property type="protein sequence ID" value="OWK36072.1"/>
    <property type="molecule type" value="Genomic_DNA"/>
</dbReference>
<proteinExistence type="predicted"/>
<dbReference type="RefSeq" id="WP_143393820.1">
    <property type="nucleotide sequence ID" value="NZ_NIDE01000017.1"/>
</dbReference>
<name>A0A225D3I7_9BACT</name>
<dbReference type="AlphaFoldDB" id="A0A225D3I7"/>
<accession>A0A225D3I7</accession>
<organism evidence="1 2">
    <name type="scientific">Fimbriiglobus ruber</name>
    <dbReference type="NCBI Taxonomy" id="1908690"/>
    <lineage>
        <taxon>Bacteria</taxon>
        <taxon>Pseudomonadati</taxon>
        <taxon>Planctomycetota</taxon>
        <taxon>Planctomycetia</taxon>
        <taxon>Gemmatales</taxon>
        <taxon>Gemmataceae</taxon>
        <taxon>Fimbriiglobus</taxon>
    </lineage>
</organism>
<gene>
    <name evidence="1" type="ORF">FRUB_08635</name>
</gene>